<accession>A0A1I7HZC3</accession>
<dbReference type="AlphaFoldDB" id="A0A1I7HZC3"/>
<dbReference type="Pfam" id="PF18863">
    <property type="entry name" value="AbiJ_NTD4"/>
    <property type="match status" value="1"/>
</dbReference>
<sequence length="351" mass="40135">MSKEKCRRLQSIVIQLYNWIDQLSPKRLHSCLLDILMSVIDLFSHRQKELRGEVPDVYVYDDLPRPLRVQIVHILRRTLGDEKYFRQESSNVRDAYTAIVDILCREYGVFNLAPSSYHGEREHISEFFNFILDEFDCEKVLDGVELAFRLINKVVRDYEYLSREDASEIADDALRELNIRLKRHGVGYSFEGDEIIRVDSEFVHAEVVKPALTLLCAPEFKGAEAEFLKAHEHYRHGRAKEALTECLKSLESTMKSICAKRSWAHDPNATSSALINLLFQKELIPSFWSNHFSGLRAILEGGVPPARNKLGGHGQGVEIRDVPLHLVAFALHQTAAAIVFLVKSEEDFSPA</sequence>
<feature type="domain" description="HEPN AbiJ-N-terminal" evidence="1">
    <location>
        <begin position="41"/>
        <end position="211"/>
    </location>
</feature>
<protein>
    <recommendedName>
        <fullName evidence="5">Abortive infection Abi-like protein</fullName>
    </recommendedName>
</protein>
<evidence type="ECO:0008006" key="5">
    <source>
        <dbReference type="Google" id="ProtNLM"/>
    </source>
</evidence>
<proteinExistence type="predicted"/>
<evidence type="ECO:0000313" key="4">
    <source>
        <dbReference type="Proteomes" id="UP000182649"/>
    </source>
</evidence>
<gene>
    <name evidence="3" type="ORF">SAMN05216417_11316</name>
</gene>
<dbReference type="EMBL" id="FPBZ01000013">
    <property type="protein sequence ID" value="SFU66062.1"/>
    <property type="molecule type" value="Genomic_DNA"/>
</dbReference>
<evidence type="ECO:0000313" key="3">
    <source>
        <dbReference type="EMBL" id="SFU66062.1"/>
    </source>
</evidence>
<dbReference type="NCBIfam" id="NF046078">
    <property type="entry name" value="STM4504_CBY0614"/>
    <property type="match status" value="1"/>
</dbReference>
<name>A0A1I7HZC3_9PROT</name>
<dbReference type="Pfam" id="PF22809">
    <property type="entry name" value="DUF7014"/>
    <property type="match status" value="1"/>
</dbReference>
<dbReference type="InterPro" id="IPR054280">
    <property type="entry name" value="DUF7014"/>
</dbReference>
<evidence type="ECO:0000259" key="2">
    <source>
        <dbReference type="Pfam" id="PF22809"/>
    </source>
</evidence>
<dbReference type="Proteomes" id="UP000182649">
    <property type="component" value="Unassembled WGS sequence"/>
</dbReference>
<dbReference type="InterPro" id="IPR049503">
    <property type="entry name" value="AbiJ_NTD4"/>
</dbReference>
<feature type="domain" description="DUF7014" evidence="2">
    <location>
        <begin position="219"/>
        <end position="347"/>
    </location>
</feature>
<reference evidence="3 4" key="1">
    <citation type="submission" date="2016-10" db="EMBL/GenBank/DDBJ databases">
        <authorList>
            <person name="de Groot N.N."/>
        </authorList>
    </citation>
    <scope>NUCLEOTIDE SEQUENCE [LARGE SCALE GENOMIC DNA]</scope>
    <source>
        <strain evidence="3 4">Nl14</strain>
    </source>
</reference>
<evidence type="ECO:0000259" key="1">
    <source>
        <dbReference type="Pfam" id="PF18863"/>
    </source>
</evidence>
<organism evidence="3 4">
    <name type="scientific">Nitrosospira multiformis</name>
    <dbReference type="NCBI Taxonomy" id="1231"/>
    <lineage>
        <taxon>Bacteria</taxon>
        <taxon>Pseudomonadati</taxon>
        <taxon>Pseudomonadota</taxon>
        <taxon>Betaproteobacteria</taxon>
        <taxon>Nitrosomonadales</taxon>
        <taxon>Nitrosomonadaceae</taxon>
        <taxon>Nitrosospira</taxon>
    </lineage>
</organism>